<protein>
    <submittedName>
        <fullName evidence="1">Uncharacterized protein</fullName>
    </submittedName>
</protein>
<organism evidence="1 2">
    <name type="scientific">Aspergillus calidoustus</name>
    <dbReference type="NCBI Taxonomy" id="454130"/>
    <lineage>
        <taxon>Eukaryota</taxon>
        <taxon>Fungi</taxon>
        <taxon>Dikarya</taxon>
        <taxon>Ascomycota</taxon>
        <taxon>Pezizomycotina</taxon>
        <taxon>Eurotiomycetes</taxon>
        <taxon>Eurotiomycetidae</taxon>
        <taxon>Eurotiales</taxon>
        <taxon>Aspergillaceae</taxon>
        <taxon>Aspergillus</taxon>
        <taxon>Aspergillus subgen. Nidulantes</taxon>
    </lineage>
</organism>
<reference evidence="2" key="1">
    <citation type="journal article" date="2016" name="Genome Announc.">
        <title>Draft genome sequences of fungus Aspergillus calidoustus.</title>
        <authorList>
            <person name="Horn F."/>
            <person name="Linde J."/>
            <person name="Mattern D.J."/>
            <person name="Walther G."/>
            <person name="Guthke R."/>
            <person name="Scherlach K."/>
            <person name="Martin K."/>
            <person name="Brakhage A.A."/>
            <person name="Petzke L."/>
            <person name="Valiante V."/>
        </authorList>
    </citation>
    <scope>NUCLEOTIDE SEQUENCE [LARGE SCALE GENOMIC DNA]</scope>
    <source>
        <strain evidence="2">SF006504</strain>
    </source>
</reference>
<evidence type="ECO:0000313" key="1">
    <source>
        <dbReference type="EMBL" id="CEL09525.1"/>
    </source>
</evidence>
<keyword evidence="2" id="KW-1185">Reference proteome</keyword>
<dbReference type="Proteomes" id="UP000054771">
    <property type="component" value="Unassembled WGS sequence"/>
</dbReference>
<name>A0A0U4ZJ08_ASPCI</name>
<proteinExistence type="predicted"/>
<accession>A0A0U4ZJ08</accession>
<gene>
    <name evidence="1" type="ORF">ASPCAL12660</name>
</gene>
<dbReference type="EMBL" id="CDMC01000014">
    <property type="protein sequence ID" value="CEL09525.1"/>
    <property type="molecule type" value="Genomic_DNA"/>
</dbReference>
<dbReference type="AlphaFoldDB" id="A0A0U4ZJ08"/>
<evidence type="ECO:0000313" key="2">
    <source>
        <dbReference type="Proteomes" id="UP000054771"/>
    </source>
</evidence>
<sequence length="92" mass="10921">MSLGAVSTITYVQTRKQRTRHVQVFCYLRGSLGTMALKQFSKKEEFERVNMLFTMQNIPPSSYDLQLRTLKPWFHRRLVPDMDLKPRLSRQS</sequence>